<evidence type="ECO:0000313" key="1">
    <source>
        <dbReference type="EMBL" id="ADI55572.1"/>
    </source>
</evidence>
<protein>
    <submittedName>
        <fullName evidence="1">Uncharacterized protein arn.4</fullName>
    </submittedName>
</protein>
<dbReference type="Proteomes" id="UP000201129">
    <property type="component" value="Segment"/>
</dbReference>
<proteinExistence type="predicted"/>
<organism evidence="1 2">
    <name type="scientific">Escherichia phage IME08</name>
    <dbReference type="NCBI Taxonomy" id="698728"/>
    <lineage>
        <taxon>Viruses</taxon>
        <taxon>Duplodnaviria</taxon>
        <taxon>Heunggongvirae</taxon>
        <taxon>Uroviricota</taxon>
        <taxon>Caudoviricetes</taxon>
        <taxon>Pantevenvirales</taxon>
        <taxon>Straboviridae</taxon>
        <taxon>Tevenvirinae</taxon>
        <taxon>Dhakavirus</taxon>
        <taxon>Dhakavirus ime08</taxon>
    </lineage>
</organism>
<accession>D7RMQ6</accession>
<evidence type="ECO:0000313" key="2">
    <source>
        <dbReference type="Proteomes" id="UP000201129"/>
    </source>
</evidence>
<dbReference type="GeneID" id="9384540"/>
<sequence>MTEEIIMNKLNIVNELRRCAEPTQEGWDIWYHGAYLGTIVKIKAGKYLIIRGGSEASMGIRKNFMAAISTFVPAAYEVYKADYKEYQESQPVIRSIGVNKAQQKTLWQRVKGWFK</sequence>
<dbReference type="KEGG" id="vg:9384540"/>
<dbReference type="OrthoDB" id="15277at10239"/>
<gene>
    <name evidence="1" type="primary">arn.4</name>
</gene>
<dbReference type="EMBL" id="HM071924">
    <property type="protein sequence ID" value="ADI55572.1"/>
    <property type="molecule type" value="Genomic_DNA"/>
</dbReference>
<name>D7RMQ6_9CAUD</name>
<reference evidence="1 2" key="2">
    <citation type="journal article" date="2011" name="Virol. J.">
        <title>Sequence characteristics of T4-like bacteriophage IME08 benome termini revealed by high throughput sequencing.</title>
        <authorList>
            <person name="Jiang X."/>
            <person name="Jiang H."/>
            <person name="Li C."/>
            <person name="Wang S."/>
            <person name="Mi Z."/>
            <person name="An X."/>
            <person name="Chen J."/>
            <person name="Tong Y."/>
        </authorList>
    </citation>
    <scope>NUCLEOTIDE SEQUENCE [LARGE SCALE GENOMIC DNA]</scope>
</reference>
<keyword evidence="2" id="KW-1185">Reference proteome</keyword>
<dbReference type="RefSeq" id="YP_003734393.1">
    <property type="nucleotide sequence ID" value="NC_014260.1"/>
</dbReference>
<reference evidence="1 2" key="1">
    <citation type="journal article" date="2011" name="Arch. Virol.">
        <title>The complete genome sequence of a novel T4-like bacteriophage, IME08.</title>
        <authorList>
            <person name="Jiang H."/>
            <person name="Jiang X."/>
            <person name="Wang S."/>
            <person name="Li C."/>
            <person name="Chen B."/>
            <person name="An X."/>
            <person name="Mi Z."/>
            <person name="Chen J."/>
            <person name="Tong Y."/>
        </authorList>
    </citation>
    <scope>NUCLEOTIDE SEQUENCE [LARGE SCALE GENOMIC DNA]</scope>
</reference>